<feature type="region of interest" description="Disordered" evidence="1">
    <location>
        <begin position="1"/>
        <end position="22"/>
    </location>
</feature>
<name>A8M5Y8_SALAI</name>
<feature type="compositionally biased region" description="Basic and acidic residues" evidence="1">
    <location>
        <begin position="12"/>
        <end position="22"/>
    </location>
</feature>
<dbReference type="EMBL" id="CP000850">
    <property type="protein sequence ID" value="ABW00204.1"/>
    <property type="molecule type" value="Genomic_DNA"/>
</dbReference>
<organism evidence="2">
    <name type="scientific">Salinispora arenicola (strain CNS-205)</name>
    <dbReference type="NCBI Taxonomy" id="391037"/>
    <lineage>
        <taxon>Bacteria</taxon>
        <taxon>Bacillati</taxon>
        <taxon>Actinomycetota</taxon>
        <taxon>Actinomycetes</taxon>
        <taxon>Micromonosporales</taxon>
        <taxon>Micromonosporaceae</taxon>
        <taxon>Salinispora</taxon>
    </lineage>
</organism>
<reference evidence="2" key="1">
    <citation type="submission" date="2007-10" db="EMBL/GenBank/DDBJ databases">
        <title>Complete sequence of Salinispora arenicola CNS-205.</title>
        <authorList>
            <consortium name="US DOE Joint Genome Institute"/>
            <person name="Copeland A."/>
            <person name="Lucas S."/>
            <person name="Lapidus A."/>
            <person name="Barry K."/>
            <person name="Glavina del Rio T."/>
            <person name="Dalin E."/>
            <person name="Tice H."/>
            <person name="Pitluck S."/>
            <person name="Foster B."/>
            <person name="Schmutz J."/>
            <person name="Larimer F."/>
            <person name="Land M."/>
            <person name="Hauser L."/>
            <person name="Kyrpides N."/>
            <person name="Ivanova N."/>
            <person name="Jensen P.R."/>
            <person name="Moore B.S."/>
            <person name="Penn K."/>
            <person name="Jenkins C."/>
            <person name="Udwary D."/>
            <person name="Xiang L."/>
            <person name="Gontang E."/>
            <person name="Richardson P."/>
        </authorList>
    </citation>
    <scope>NUCLEOTIDE SEQUENCE [LARGE SCALE GENOMIC DNA]</scope>
    <source>
        <strain evidence="2">CNS-205</strain>
    </source>
</reference>
<evidence type="ECO:0000256" key="1">
    <source>
        <dbReference type="SAM" id="MobiDB-lite"/>
    </source>
</evidence>
<gene>
    <name evidence="2" type="ordered locus">Sare_4426</name>
</gene>
<accession>A8M5Y8</accession>
<protein>
    <submittedName>
        <fullName evidence="2">Uncharacterized protein</fullName>
    </submittedName>
</protein>
<dbReference type="KEGG" id="saq:Sare_4426"/>
<dbReference type="HOGENOM" id="CLU_3011644_0_0_11"/>
<evidence type="ECO:0000313" key="2">
    <source>
        <dbReference type="EMBL" id="ABW00204.1"/>
    </source>
</evidence>
<sequence length="56" mass="6008">MLGVRGTAVAVRGDRGPEPTSESRRAVLFQAVGRYVAPFGKFTVREADVAFLLGVE</sequence>
<proteinExistence type="predicted"/>
<dbReference type="AlphaFoldDB" id="A8M5Y8"/>